<gene>
    <name evidence="1" type="ORF">M5D96_012645</name>
</gene>
<dbReference type="AlphaFoldDB" id="A0A9Q0BJB0"/>
<comment type="caution">
    <text evidence="1">The sequence shown here is derived from an EMBL/GenBank/DDBJ whole genome shotgun (WGS) entry which is preliminary data.</text>
</comment>
<evidence type="ECO:0000313" key="2">
    <source>
        <dbReference type="Proteomes" id="UP001059596"/>
    </source>
</evidence>
<keyword evidence="2" id="KW-1185">Reference proteome</keyword>
<name>A0A9Q0BJB0_9MUSC</name>
<feature type="non-terminal residue" evidence="1">
    <location>
        <position position="1"/>
    </location>
</feature>
<protein>
    <submittedName>
        <fullName evidence="1">Uncharacterized protein</fullName>
    </submittedName>
</protein>
<reference evidence="1" key="1">
    <citation type="journal article" date="2023" name="Genome Biol. Evol.">
        <title>Long-read-based Genome Assembly of Drosophila gunungcola Reveals Fewer Chemosensory Genes in Flower-breeding Species.</title>
        <authorList>
            <person name="Negi A."/>
            <person name="Liao B.Y."/>
            <person name="Yeh S.D."/>
        </authorList>
    </citation>
    <scope>NUCLEOTIDE SEQUENCE</scope>
    <source>
        <strain evidence="1">Sukarami</strain>
    </source>
</reference>
<proteinExistence type="predicted"/>
<sequence length="72" mass="8010">IIEFNQKKEILCLDRTDTYSRVLPISEWIRIAGVPIAASKSKSKLIGTPLDQPNELFSLAGVMTIADRRSHG</sequence>
<accession>A0A9Q0BJB0</accession>
<organism evidence="1 2">
    <name type="scientific">Drosophila gunungcola</name>
    <name type="common">fruit fly</name>
    <dbReference type="NCBI Taxonomy" id="103775"/>
    <lineage>
        <taxon>Eukaryota</taxon>
        <taxon>Metazoa</taxon>
        <taxon>Ecdysozoa</taxon>
        <taxon>Arthropoda</taxon>
        <taxon>Hexapoda</taxon>
        <taxon>Insecta</taxon>
        <taxon>Pterygota</taxon>
        <taxon>Neoptera</taxon>
        <taxon>Endopterygota</taxon>
        <taxon>Diptera</taxon>
        <taxon>Brachycera</taxon>
        <taxon>Muscomorpha</taxon>
        <taxon>Ephydroidea</taxon>
        <taxon>Drosophilidae</taxon>
        <taxon>Drosophila</taxon>
        <taxon>Sophophora</taxon>
    </lineage>
</organism>
<evidence type="ECO:0000313" key="1">
    <source>
        <dbReference type="EMBL" id="KAI8034592.1"/>
    </source>
</evidence>
<dbReference type="Proteomes" id="UP001059596">
    <property type="component" value="Unassembled WGS sequence"/>
</dbReference>
<dbReference type="EMBL" id="JAMKOV010000067">
    <property type="protein sequence ID" value="KAI8034592.1"/>
    <property type="molecule type" value="Genomic_DNA"/>
</dbReference>